<dbReference type="AlphaFoldDB" id="A0A379G5J6"/>
<dbReference type="Proteomes" id="UP000255129">
    <property type="component" value="Unassembled WGS sequence"/>
</dbReference>
<name>A0A379G5J6_9GAMM</name>
<sequence>MDNTQLCIESYSRHKNLKLVGMELGIPWQSVYSTLRKADYPVTGDKARYGSVSDRIAVIGEQKFKKAVPIAIDNNDLKYQADIDFTIGNITVDVKTSRIRRYQQGKGIRNSAPRWSYCINKQKDTADFFVLYALNDDNETEHVFLMPNEIVTTVSTISIPETLASKWADYKIEESELLPFFQSL</sequence>
<evidence type="ECO:0000313" key="2">
    <source>
        <dbReference type="Proteomes" id="UP000255129"/>
    </source>
</evidence>
<protein>
    <recommendedName>
        <fullName evidence="3">PD(D/E)XK endonuclease domain-containing protein</fullName>
    </recommendedName>
</protein>
<dbReference type="EMBL" id="UGUA01000002">
    <property type="protein sequence ID" value="SUC36248.1"/>
    <property type="molecule type" value="Genomic_DNA"/>
</dbReference>
<dbReference type="RefSeq" id="WP_115164564.1">
    <property type="nucleotide sequence ID" value="NZ_UGUA01000002.1"/>
</dbReference>
<accession>A0A379G5J6</accession>
<dbReference type="OrthoDB" id="6636980at2"/>
<organism evidence="1 2">
    <name type="scientific">Providencia rustigianii</name>
    <dbReference type="NCBI Taxonomy" id="158850"/>
    <lineage>
        <taxon>Bacteria</taxon>
        <taxon>Pseudomonadati</taxon>
        <taxon>Pseudomonadota</taxon>
        <taxon>Gammaproteobacteria</taxon>
        <taxon>Enterobacterales</taxon>
        <taxon>Morganellaceae</taxon>
        <taxon>Providencia</taxon>
    </lineage>
</organism>
<evidence type="ECO:0000313" key="1">
    <source>
        <dbReference type="EMBL" id="SUC36248.1"/>
    </source>
</evidence>
<proteinExistence type="predicted"/>
<gene>
    <name evidence="1" type="ORF">NCTC12026_02668</name>
</gene>
<evidence type="ECO:0008006" key="3">
    <source>
        <dbReference type="Google" id="ProtNLM"/>
    </source>
</evidence>
<reference evidence="1 2" key="1">
    <citation type="submission" date="2018-06" db="EMBL/GenBank/DDBJ databases">
        <authorList>
            <consortium name="Pathogen Informatics"/>
            <person name="Doyle S."/>
        </authorList>
    </citation>
    <scope>NUCLEOTIDE SEQUENCE [LARGE SCALE GENOMIC DNA]</scope>
    <source>
        <strain evidence="1 2">NCTC12026</strain>
    </source>
</reference>